<feature type="transmembrane region" description="Helical" evidence="1">
    <location>
        <begin position="20"/>
        <end position="38"/>
    </location>
</feature>
<evidence type="ECO:0000259" key="2">
    <source>
        <dbReference type="PROSITE" id="PS51910"/>
    </source>
</evidence>
<dbReference type="InterPro" id="IPR010466">
    <property type="entry name" value="DUF1058"/>
</dbReference>
<keyword evidence="1" id="KW-0472">Membrane</keyword>
<dbReference type="SUPFAM" id="SSF55383">
    <property type="entry name" value="Copper amine oxidase, domain N"/>
    <property type="match status" value="1"/>
</dbReference>
<dbReference type="SUPFAM" id="SSF51445">
    <property type="entry name" value="(Trans)glycosidases"/>
    <property type="match status" value="1"/>
</dbReference>
<dbReference type="PROSITE" id="PS51910">
    <property type="entry name" value="GH18_2"/>
    <property type="match status" value="1"/>
</dbReference>
<evidence type="ECO:0000313" key="3">
    <source>
        <dbReference type="EMBL" id="MBD2864355.1"/>
    </source>
</evidence>
<dbReference type="InterPro" id="IPR036582">
    <property type="entry name" value="Mao_N_sf"/>
</dbReference>
<dbReference type="Gene3D" id="2.30.30.40">
    <property type="entry name" value="SH3 Domains"/>
    <property type="match status" value="1"/>
</dbReference>
<dbReference type="Proteomes" id="UP000639396">
    <property type="component" value="Unassembled WGS sequence"/>
</dbReference>
<dbReference type="AlphaFoldDB" id="A0A927CEJ3"/>
<dbReference type="PANTHER" id="PTHR46066:SF2">
    <property type="entry name" value="CHITINASE DOMAIN-CONTAINING PROTEIN 1"/>
    <property type="match status" value="1"/>
</dbReference>
<feature type="domain" description="GH18" evidence="2">
    <location>
        <begin position="260"/>
        <end position="578"/>
    </location>
</feature>
<dbReference type="InterPro" id="IPR011583">
    <property type="entry name" value="Chitinase_II/V-like_cat"/>
</dbReference>
<proteinExistence type="predicted"/>
<dbReference type="Gene3D" id="3.10.50.10">
    <property type="match status" value="1"/>
</dbReference>
<dbReference type="Pfam" id="PF06347">
    <property type="entry name" value="SH3_4"/>
    <property type="match status" value="1"/>
</dbReference>
<gene>
    <name evidence="3" type="ORF">IDH45_20425</name>
</gene>
<dbReference type="InterPro" id="IPR001223">
    <property type="entry name" value="Glyco_hydro18_cat"/>
</dbReference>
<keyword evidence="3" id="KW-0378">Hydrolase</keyword>
<evidence type="ECO:0000256" key="1">
    <source>
        <dbReference type="SAM" id="Phobius"/>
    </source>
</evidence>
<dbReference type="EMBL" id="JACXJA010000028">
    <property type="protein sequence ID" value="MBD2864355.1"/>
    <property type="molecule type" value="Genomic_DNA"/>
</dbReference>
<protein>
    <submittedName>
        <fullName evidence="3">Glycosyl hydrolase</fullName>
    </submittedName>
</protein>
<dbReference type="InterPro" id="IPR003646">
    <property type="entry name" value="SH3-like_bac-type"/>
</dbReference>
<dbReference type="GO" id="GO:0005975">
    <property type="term" value="P:carbohydrate metabolic process"/>
    <property type="evidence" value="ECO:0007669"/>
    <property type="project" value="InterPro"/>
</dbReference>
<keyword evidence="1" id="KW-1133">Transmembrane helix</keyword>
<dbReference type="Gene3D" id="3.20.20.80">
    <property type="entry name" value="Glycosidases"/>
    <property type="match status" value="1"/>
</dbReference>
<accession>A0A927CEJ3</accession>
<dbReference type="SMART" id="SM00287">
    <property type="entry name" value="SH3b"/>
    <property type="match status" value="1"/>
</dbReference>
<dbReference type="Pfam" id="PF00704">
    <property type="entry name" value="Glyco_hydro_18"/>
    <property type="match status" value="1"/>
</dbReference>
<dbReference type="InterPro" id="IPR017853">
    <property type="entry name" value="GH"/>
</dbReference>
<dbReference type="GO" id="GO:0008061">
    <property type="term" value="F:chitin binding"/>
    <property type="evidence" value="ECO:0007669"/>
    <property type="project" value="InterPro"/>
</dbReference>
<reference evidence="3" key="1">
    <citation type="submission" date="2020-09" db="EMBL/GenBank/DDBJ databases">
        <title>A novel bacterium of genus Paenibacillus, isolated from South China Sea.</title>
        <authorList>
            <person name="Huang H."/>
            <person name="Mo K."/>
            <person name="Hu Y."/>
        </authorList>
    </citation>
    <scope>NUCLEOTIDE SEQUENCE</scope>
    <source>
        <strain evidence="3">IB182363</strain>
    </source>
</reference>
<dbReference type="Pfam" id="PF07833">
    <property type="entry name" value="Cu_amine_oxidN1"/>
    <property type="match status" value="1"/>
</dbReference>
<dbReference type="GO" id="GO:0016787">
    <property type="term" value="F:hydrolase activity"/>
    <property type="evidence" value="ECO:0007669"/>
    <property type="project" value="UniProtKB-KW"/>
</dbReference>
<sequence>MESLTPPPAKRKRSKRWGRLIGFIVMAGIAGLAGYYWFQTYYPSSEHVQPDYGGLQKPVFYRGEMLEQEALGEQDGLKLPLSFIKDKADPSILYEAASESVIITTKDKVVRLKTNALTATVNDKPQTLKFPIVKKGEDVYLPIDPVKQYYGLDIRESADTGIVLVHLQGDNVQWGKAESASSGKSVEMRREPNVKSPIVAEVQQGEEVMIWYEKDQWYYVQRKDGTVGHARKKEISLDRVETIPAQPAAQAYIPWKPTGGKVNMTWEQVVTKNPDTSKIGPMPGLNVVSPTWFHLTDGEGNLKNLADASYVTWARSNNYQVWALFSNGFDPKITTQALSTYDKRMKMIKQLLAFAQMYKIQGINIDFEDVYLKDKANLTQFVREMTPLMHEQGLVVSIDVTAKSTSENWSMFLDRAALGETVDYMMLMAYDEHWASSPVAGSVASLPWVERSLVQIMKEDKVPASKMVLGVPYYTRIWTEQTKNGKKEVSSRAVFMDTVNKIMQEKGLKPTFSAETGQNYVEYTEDGKLNRIWIEDEISMKARIELVKKYDLGGVGSWRRGYESPGIWNVIKDTLEKRP</sequence>
<organism evidence="3 4">
    <name type="scientific">Paenibacillus oceani</name>
    <dbReference type="NCBI Taxonomy" id="2772510"/>
    <lineage>
        <taxon>Bacteria</taxon>
        <taxon>Bacillati</taxon>
        <taxon>Bacillota</taxon>
        <taxon>Bacilli</taxon>
        <taxon>Bacillales</taxon>
        <taxon>Paenibacillaceae</taxon>
        <taxon>Paenibacillus</taxon>
    </lineage>
</organism>
<dbReference type="PANTHER" id="PTHR46066">
    <property type="entry name" value="CHITINASE DOMAIN-CONTAINING PROTEIN 1 FAMILY MEMBER"/>
    <property type="match status" value="1"/>
</dbReference>
<dbReference type="Gene3D" id="3.30.457.10">
    <property type="entry name" value="Copper amine oxidase-like, N-terminal domain"/>
    <property type="match status" value="1"/>
</dbReference>
<dbReference type="SMART" id="SM00636">
    <property type="entry name" value="Glyco_18"/>
    <property type="match status" value="1"/>
</dbReference>
<dbReference type="RefSeq" id="WP_190929975.1">
    <property type="nucleotide sequence ID" value="NZ_JACXJA010000028.1"/>
</dbReference>
<evidence type="ECO:0000313" key="4">
    <source>
        <dbReference type="Proteomes" id="UP000639396"/>
    </source>
</evidence>
<name>A0A927CEJ3_9BACL</name>
<dbReference type="InterPro" id="IPR012854">
    <property type="entry name" value="Cu_amine_oxidase-like_N"/>
</dbReference>
<keyword evidence="1" id="KW-0812">Transmembrane</keyword>
<comment type="caution">
    <text evidence="3">The sequence shown here is derived from an EMBL/GenBank/DDBJ whole genome shotgun (WGS) entry which is preliminary data.</text>
</comment>
<keyword evidence="4" id="KW-1185">Reference proteome</keyword>
<dbReference type="InterPro" id="IPR029070">
    <property type="entry name" value="Chitinase_insertion_sf"/>
</dbReference>